<name>A0A9Q8YIF4_ENSAD</name>
<dbReference type="OrthoDB" id="8419682at2"/>
<dbReference type="RefSeq" id="WP_034796517.1">
    <property type="nucleotide sequence ID" value="NZ_CAXURO020000003.1"/>
</dbReference>
<gene>
    <name evidence="1" type="ORF">NE863_30200</name>
    <name evidence="2" type="ORF">P4B07_32710</name>
</gene>
<evidence type="ECO:0000313" key="3">
    <source>
        <dbReference type="Proteomes" id="UP001055460"/>
    </source>
</evidence>
<dbReference type="Proteomes" id="UP001214094">
    <property type="component" value="Plasmid unnamedB"/>
</dbReference>
<protein>
    <submittedName>
        <fullName evidence="1">Uncharacterized protein</fullName>
    </submittedName>
</protein>
<dbReference type="AlphaFoldDB" id="A0A9Q8YIF4"/>
<dbReference type="GeneID" id="29523030"/>
<evidence type="ECO:0000313" key="4">
    <source>
        <dbReference type="Proteomes" id="UP001214094"/>
    </source>
</evidence>
<evidence type="ECO:0000313" key="1">
    <source>
        <dbReference type="EMBL" id="USJ28124.1"/>
    </source>
</evidence>
<geneLocation type="plasmid" evidence="1 3">
    <name>pB</name>
</geneLocation>
<organism evidence="1 3">
    <name type="scientific">Ensifer adhaerens</name>
    <name type="common">Sinorhizobium morelense</name>
    <dbReference type="NCBI Taxonomy" id="106592"/>
    <lineage>
        <taxon>Bacteria</taxon>
        <taxon>Pseudomonadati</taxon>
        <taxon>Pseudomonadota</taxon>
        <taxon>Alphaproteobacteria</taxon>
        <taxon>Hyphomicrobiales</taxon>
        <taxon>Rhizobiaceae</taxon>
        <taxon>Sinorhizobium/Ensifer group</taxon>
        <taxon>Ensifer</taxon>
    </lineage>
</organism>
<accession>A0A9Q8YIF4</accession>
<dbReference type="EMBL" id="CP098809">
    <property type="protein sequence ID" value="USJ28124.1"/>
    <property type="molecule type" value="Genomic_DNA"/>
</dbReference>
<reference evidence="2 4" key="2">
    <citation type="submission" date="2023-03" db="EMBL/GenBank/DDBJ databases">
        <title>Comparative genome and transcriptome analysis combination mining strategies for increasing vitamin B12 production of Ensifer adhaerens strain.</title>
        <authorList>
            <person name="Yongheng L."/>
        </authorList>
    </citation>
    <scope>NUCLEOTIDE SEQUENCE [LARGE SCALE GENOMIC DNA]</scope>
    <source>
        <strain evidence="2 4">Casida A-T305</strain>
        <plasmid evidence="2 4">unnamedB</plasmid>
    </source>
</reference>
<evidence type="ECO:0000313" key="2">
    <source>
        <dbReference type="EMBL" id="WFP94568.1"/>
    </source>
</evidence>
<proteinExistence type="predicted"/>
<sequence length="165" mass="18865">MFLVRTDLDVAITRWREIILTSLPWDQLGGYVALRKHDLTIELHNLDEDSDLLVFATDGEVLASRFRSAYPFVVTYGRNPGYPLEYLVWLSFHMQANFDRLGVLEMSATYEDEEGDIESMSAMAMGFSRQADLDDFIARFDGKDLSQDLLFGYDAYLLEVGEKIG</sequence>
<keyword evidence="1" id="KW-0614">Plasmid</keyword>
<dbReference type="EMBL" id="CP121310">
    <property type="protein sequence ID" value="WFP94568.1"/>
    <property type="molecule type" value="Genomic_DNA"/>
</dbReference>
<keyword evidence="4" id="KW-1185">Reference proteome</keyword>
<reference evidence="1" key="1">
    <citation type="submission" date="2022-06" db="EMBL/GenBank/DDBJ databases">
        <title>Physiological and biochemical characterization and genomic elucidation of a strain of the genus Ensifer adhaerens M8 that combines arsenic oxidation and chromium reduction.</title>
        <authorList>
            <person name="Li X."/>
            <person name="Yu c."/>
        </authorList>
    </citation>
    <scope>NUCLEOTIDE SEQUENCE</scope>
    <source>
        <strain evidence="1">M8</strain>
        <plasmid evidence="1">pB</plasmid>
    </source>
</reference>
<dbReference type="KEGG" id="eah:FA04_32225"/>
<dbReference type="Proteomes" id="UP001055460">
    <property type="component" value="Plasmid pB"/>
</dbReference>
<geneLocation type="plasmid" evidence="2 4">
    <name>unnamedB</name>
</geneLocation>